<accession>A0ABY8I815</accession>
<feature type="domain" description="HEPN AbiJ-N-terminal" evidence="1">
    <location>
        <begin position="2"/>
        <end position="146"/>
    </location>
</feature>
<name>A0ABY8I815_9BURK</name>
<protein>
    <recommendedName>
        <fullName evidence="1">HEPN AbiJ-N-terminal domain-containing protein</fullName>
    </recommendedName>
</protein>
<evidence type="ECO:0000313" key="2">
    <source>
        <dbReference type="EMBL" id="WFR81062.1"/>
    </source>
</evidence>
<keyword evidence="3" id="KW-1185">Reference proteome</keyword>
<dbReference type="RefSeq" id="WP_278318018.1">
    <property type="nucleotide sequence ID" value="NZ_CP121464.1"/>
</dbReference>
<organism evidence="2 3">
    <name type="scientific">Janthinobacterium rivuli</name>
    <dbReference type="NCBI Taxonomy" id="2751478"/>
    <lineage>
        <taxon>Bacteria</taxon>
        <taxon>Pseudomonadati</taxon>
        <taxon>Pseudomonadota</taxon>
        <taxon>Betaproteobacteria</taxon>
        <taxon>Burkholderiales</taxon>
        <taxon>Oxalobacteraceae</taxon>
        <taxon>Janthinobacterium</taxon>
    </lineage>
</organism>
<evidence type="ECO:0000259" key="1">
    <source>
        <dbReference type="Pfam" id="PF18863"/>
    </source>
</evidence>
<dbReference type="InterPro" id="IPR049503">
    <property type="entry name" value="AbiJ_NTD4"/>
</dbReference>
<sequence length="269" mass="30413">MRRFSERNGYADVPEEMCLETMSDPLRNMLWNAIDTSVSWEKYDLISQRMWHKFYKLPLDSRPSNPVWNGASDYTPCWHEIRTRYFKANWAQVYDHVEFFLQVGPLKADFINSILADEGAAYRVIDGQICAITSAAEIAAIESAIKPREKFQATAEHFQTALSHLSNRENPDLRNVIKESITALEATAKVVARKDNATLGDALAILEKQGRVDATLKKGFGAIYGWTNGPSGIRHAMSDSPQQIDREDAKLYLILCSAFSNYLEAVSIK</sequence>
<reference evidence="2 3" key="1">
    <citation type="submission" date="2023-04" db="EMBL/GenBank/DDBJ databases">
        <title>Nanopore sequencing of Janthinobacterium from water.</title>
        <authorList>
            <person name="Ciuchcinski K."/>
            <person name="Rokowska A."/>
            <person name="Dziewit L."/>
        </authorList>
    </citation>
    <scope>NUCLEOTIDE SEQUENCE [LARGE SCALE GENOMIC DNA]</scope>
    <source>
        <strain evidence="2 3">DEMB2</strain>
    </source>
</reference>
<gene>
    <name evidence="2" type="ORF">P9875_07815</name>
</gene>
<dbReference type="EMBL" id="CP121464">
    <property type="protein sequence ID" value="WFR81062.1"/>
    <property type="molecule type" value="Genomic_DNA"/>
</dbReference>
<evidence type="ECO:0000313" key="3">
    <source>
        <dbReference type="Proteomes" id="UP001219584"/>
    </source>
</evidence>
<dbReference type="Proteomes" id="UP001219584">
    <property type="component" value="Chromosome"/>
</dbReference>
<proteinExistence type="predicted"/>
<dbReference type="Pfam" id="PF18863">
    <property type="entry name" value="AbiJ_NTD4"/>
    <property type="match status" value="1"/>
</dbReference>